<feature type="region of interest" description="Disordered" evidence="1">
    <location>
        <begin position="1"/>
        <end position="37"/>
    </location>
</feature>
<evidence type="ECO:0000313" key="3">
    <source>
        <dbReference type="Proteomes" id="UP000190188"/>
    </source>
</evidence>
<accession>A0A1T2X0L8</accession>
<organism evidence="2 3">
    <name type="scientific">Paenibacillus selenitireducens</name>
    <dbReference type="NCBI Taxonomy" id="1324314"/>
    <lineage>
        <taxon>Bacteria</taxon>
        <taxon>Bacillati</taxon>
        <taxon>Bacillota</taxon>
        <taxon>Bacilli</taxon>
        <taxon>Bacillales</taxon>
        <taxon>Paenibacillaceae</taxon>
        <taxon>Paenibacillus</taxon>
    </lineage>
</organism>
<evidence type="ECO:0008006" key="4">
    <source>
        <dbReference type="Google" id="ProtNLM"/>
    </source>
</evidence>
<name>A0A1T2X0L8_9BACL</name>
<gene>
    <name evidence="2" type="ORF">BVG16_28640</name>
</gene>
<proteinExistence type="predicted"/>
<evidence type="ECO:0000256" key="1">
    <source>
        <dbReference type="SAM" id="MobiDB-lite"/>
    </source>
</evidence>
<dbReference type="STRING" id="1324314.BVG16_28640"/>
<comment type="caution">
    <text evidence="2">The sequence shown here is derived from an EMBL/GenBank/DDBJ whole genome shotgun (WGS) entry which is preliminary data.</text>
</comment>
<feature type="region of interest" description="Disordered" evidence="1">
    <location>
        <begin position="118"/>
        <end position="167"/>
    </location>
</feature>
<dbReference type="EMBL" id="MSZX01000017">
    <property type="protein sequence ID" value="OPA73438.1"/>
    <property type="molecule type" value="Genomic_DNA"/>
</dbReference>
<dbReference type="AlphaFoldDB" id="A0A1T2X0L8"/>
<protein>
    <recommendedName>
        <fullName evidence="4">Tyrosine protein kinase</fullName>
    </recommendedName>
</protein>
<dbReference type="Proteomes" id="UP000190188">
    <property type="component" value="Unassembled WGS sequence"/>
</dbReference>
<keyword evidence="3" id="KW-1185">Reference proteome</keyword>
<feature type="compositionally biased region" description="Polar residues" evidence="1">
    <location>
        <begin position="1"/>
        <end position="12"/>
    </location>
</feature>
<feature type="compositionally biased region" description="Basic residues" evidence="1">
    <location>
        <begin position="138"/>
        <end position="167"/>
    </location>
</feature>
<sequence length="167" mass="18706">MTQRLHTRSQPLSPYPGVRNPYNNQPFRDPQSIPETTPADFEPVMGQSNSLMSFLSPNETPVTPIAPSTGKSSFSMNDIKGFIDRMGGIDGIVSTLSKVQKVMQSVSQMAPMVKLMADTLLPRKKKKKGDDDDDFPTKRRRRRKRSTNPKSSPKGKARKRPSAPYKK</sequence>
<reference evidence="2 3" key="1">
    <citation type="submission" date="2017-01" db="EMBL/GenBank/DDBJ databases">
        <title>Genome analysis of Paenibacillus selenitrireducens ES3-24.</title>
        <authorList>
            <person name="Xu D."/>
            <person name="Yao R."/>
            <person name="Zheng S."/>
        </authorList>
    </citation>
    <scope>NUCLEOTIDE SEQUENCE [LARGE SCALE GENOMIC DNA]</scope>
    <source>
        <strain evidence="2 3">ES3-24</strain>
    </source>
</reference>
<evidence type="ECO:0000313" key="2">
    <source>
        <dbReference type="EMBL" id="OPA73438.1"/>
    </source>
</evidence>